<protein>
    <submittedName>
        <fullName evidence="6">M20/M25/M40 family metallo-hydrolase</fullName>
    </submittedName>
</protein>
<keyword evidence="1" id="KW-0378">Hydrolase</keyword>
<dbReference type="InterPro" id="IPR036388">
    <property type="entry name" value="WH-like_DNA-bd_sf"/>
</dbReference>
<dbReference type="Gene3D" id="1.20.120.530">
    <property type="entry name" value="GntR ligand-binding domain-like"/>
    <property type="match status" value="1"/>
</dbReference>
<accession>A0ABW1YZ10</accession>
<dbReference type="SUPFAM" id="SSF53187">
    <property type="entry name" value="Zn-dependent exopeptidases"/>
    <property type="match status" value="1"/>
</dbReference>
<dbReference type="Gene3D" id="3.40.630.10">
    <property type="entry name" value="Zn peptidases"/>
    <property type="match status" value="1"/>
</dbReference>
<proteinExistence type="predicted"/>
<name>A0ABW1YZ10_9RHOB</name>
<dbReference type="InterPro" id="IPR008920">
    <property type="entry name" value="TF_FadR/GntR_C"/>
</dbReference>
<dbReference type="Gene3D" id="1.10.10.10">
    <property type="entry name" value="Winged helix-like DNA-binding domain superfamily/Winged helix DNA-binding domain"/>
    <property type="match status" value="1"/>
</dbReference>
<dbReference type="PRINTS" id="PR00035">
    <property type="entry name" value="HTHGNTR"/>
</dbReference>
<dbReference type="PANTHER" id="PTHR11014">
    <property type="entry name" value="PEPTIDASE M20 FAMILY MEMBER"/>
    <property type="match status" value="1"/>
</dbReference>
<keyword evidence="4" id="KW-0804">Transcription</keyword>
<dbReference type="InterPro" id="IPR002933">
    <property type="entry name" value="Peptidase_M20"/>
</dbReference>
<evidence type="ECO:0000256" key="4">
    <source>
        <dbReference type="ARBA" id="ARBA00023163"/>
    </source>
</evidence>
<dbReference type="Proteomes" id="UP001596403">
    <property type="component" value="Unassembled WGS sequence"/>
</dbReference>
<dbReference type="SMART" id="SM00345">
    <property type="entry name" value="HTH_GNTR"/>
    <property type="match status" value="1"/>
</dbReference>
<keyword evidence="2" id="KW-0805">Transcription regulation</keyword>
<dbReference type="InterPro" id="IPR036390">
    <property type="entry name" value="WH_DNA-bd_sf"/>
</dbReference>
<evidence type="ECO:0000313" key="6">
    <source>
        <dbReference type="EMBL" id="MFC6641123.1"/>
    </source>
</evidence>
<keyword evidence="7" id="KW-1185">Reference proteome</keyword>
<dbReference type="RefSeq" id="WP_386280843.1">
    <property type="nucleotide sequence ID" value="NZ_JBHSWA010000001.1"/>
</dbReference>
<evidence type="ECO:0000313" key="7">
    <source>
        <dbReference type="Proteomes" id="UP001596403"/>
    </source>
</evidence>
<evidence type="ECO:0000259" key="5">
    <source>
        <dbReference type="PROSITE" id="PS50949"/>
    </source>
</evidence>
<dbReference type="SUPFAM" id="SSF48008">
    <property type="entry name" value="GntR ligand-binding domain-like"/>
    <property type="match status" value="1"/>
</dbReference>
<evidence type="ECO:0000256" key="1">
    <source>
        <dbReference type="ARBA" id="ARBA00022801"/>
    </source>
</evidence>
<gene>
    <name evidence="6" type="ORF">ACFQAU_04540</name>
</gene>
<dbReference type="InterPro" id="IPR000524">
    <property type="entry name" value="Tscrpt_reg_HTH_GntR"/>
</dbReference>
<evidence type="ECO:0000256" key="3">
    <source>
        <dbReference type="ARBA" id="ARBA00023125"/>
    </source>
</evidence>
<comment type="caution">
    <text evidence="6">The sequence shown here is derived from an EMBL/GenBank/DDBJ whole genome shotgun (WGS) entry which is preliminary data.</text>
</comment>
<dbReference type="EMBL" id="JBHSWA010000001">
    <property type="protein sequence ID" value="MFC6641123.1"/>
    <property type="molecule type" value="Genomic_DNA"/>
</dbReference>
<dbReference type="Pfam" id="PF01546">
    <property type="entry name" value="Peptidase_M20"/>
    <property type="match status" value="1"/>
</dbReference>
<dbReference type="Pfam" id="PF00392">
    <property type="entry name" value="GntR"/>
    <property type="match status" value="1"/>
</dbReference>
<evidence type="ECO:0000256" key="2">
    <source>
        <dbReference type="ARBA" id="ARBA00023015"/>
    </source>
</evidence>
<dbReference type="SUPFAM" id="SSF46785">
    <property type="entry name" value="Winged helix' DNA-binding domain"/>
    <property type="match status" value="1"/>
</dbReference>
<dbReference type="CDD" id="cd07377">
    <property type="entry name" value="WHTH_GntR"/>
    <property type="match status" value="1"/>
</dbReference>
<sequence length="420" mass="46535">MAIVIDKVESKGLTDTIGEELVRLIAQGDMKPGERLNEVRLAESFGVSRGPVREAARELEGQGLLVSRPRRGFYVANFTPDQIVDLYEVKRWIDPALIYDFQTYSSTETSLEILAEVDTIDISEKVAFSRTLFEFRQRLVARFHNRVLAAHAMSLYRQFHIVTALIDVTDPEQRMIRIVDTLRRFWSVMAQGDFDEAQLIMQKDAEFWRNDVAPALARGALIHPIKASQPMDLPLSNTITAALPDLQAIRRDLHRNPELSFDLPRTAGIVAERLRAWGFDEVIEGIAKTGVVGILHGTSGPASDPSQRVLLRADMDALPIQEATGAEHASQVEGRMHACGHDGHTTMLLGAAEQLAHLRNFDGTLVFCFQPAEELGGGAKVMIDEGLLQRFPVKAAYAAHNWPQMPVGQFGVIHGGDGLS</sequence>
<feature type="domain" description="HTH gntR-type" evidence="5">
    <location>
        <begin position="11"/>
        <end position="78"/>
    </location>
</feature>
<dbReference type="PROSITE" id="PS50949">
    <property type="entry name" value="HTH_GNTR"/>
    <property type="match status" value="1"/>
</dbReference>
<dbReference type="InterPro" id="IPR017439">
    <property type="entry name" value="Amidohydrolase"/>
</dbReference>
<keyword evidence="3" id="KW-0238">DNA-binding</keyword>
<dbReference type="PANTHER" id="PTHR11014:SF63">
    <property type="entry name" value="METALLOPEPTIDASE, PUTATIVE (AFU_ORTHOLOGUE AFUA_6G09600)-RELATED"/>
    <property type="match status" value="1"/>
</dbReference>
<reference evidence="7" key="1">
    <citation type="journal article" date="2019" name="Int. J. Syst. Evol. Microbiol.">
        <title>The Global Catalogue of Microorganisms (GCM) 10K type strain sequencing project: providing services to taxonomists for standard genome sequencing and annotation.</title>
        <authorList>
            <consortium name="The Broad Institute Genomics Platform"/>
            <consortium name="The Broad Institute Genome Sequencing Center for Infectious Disease"/>
            <person name="Wu L."/>
            <person name="Ma J."/>
        </authorList>
    </citation>
    <scope>NUCLEOTIDE SEQUENCE [LARGE SCALE GENOMIC DNA]</scope>
    <source>
        <strain evidence="7">NBRC 111368</strain>
    </source>
</reference>
<organism evidence="6 7">
    <name type="scientific">Sulfitobacter profundi</name>
    <dbReference type="NCBI Taxonomy" id="2679961"/>
    <lineage>
        <taxon>Bacteria</taxon>
        <taxon>Pseudomonadati</taxon>
        <taxon>Pseudomonadota</taxon>
        <taxon>Alphaproteobacteria</taxon>
        <taxon>Rhodobacterales</taxon>
        <taxon>Roseobacteraceae</taxon>
        <taxon>Sulfitobacter</taxon>
    </lineage>
</organism>